<evidence type="ECO:0000313" key="4">
    <source>
        <dbReference type="EMBL" id="RZO20177.1"/>
    </source>
</evidence>
<dbReference type="Gene3D" id="3.40.50.720">
    <property type="entry name" value="NAD(P)-binding Rossmann-like Domain"/>
    <property type="match status" value="1"/>
</dbReference>
<dbReference type="PRINTS" id="PR00080">
    <property type="entry name" value="SDRFAMILY"/>
</dbReference>
<dbReference type="SUPFAM" id="SSF51735">
    <property type="entry name" value="NAD(P)-binding Rossmann-fold domains"/>
    <property type="match status" value="1"/>
</dbReference>
<evidence type="ECO:0000313" key="5">
    <source>
        <dbReference type="Proteomes" id="UP000315782"/>
    </source>
</evidence>
<reference evidence="4 5" key="1">
    <citation type="submission" date="2019-02" db="EMBL/GenBank/DDBJ databases">
        <title>Prokaryotic population dynamics and viral predation in marine succession experiment using metagenomics: the confinement effect.</title>
        <authorList>
            <person name="Haro-Moreno J.M."/>
            <person name="Rodriguez-Valera F."/>
            <person name="Lopez-Perez M."/>
        </authorList>
    </citation>
    <scope>NUCLEOTIDE SEQUENCE [LARGE SCALE GENOMIC DNA]</scope>
    <source>
        <strain evidence="4">MED-G163</strain>
    </source>
</reference>
<evidence type="ECO:0000256" key="2">
    <source>
        <dbReference type="ARBA" id="ARBA00022857"/>
    </source>
</evidence>
<dbReference type="Pfam" id="PF13561">
    <property type="entry name" value="adh_short_C2"/>
    <property type="match status" value="1"/>
</dbReference>
<dbReference type="InterPro" id="IPR020904">
    <property type="entry name" value="Sc_DH/Rdtase_CS"/>
</dbReference>
<dbReference type="InterPro" id="IPR052178">
    <property type="entry name" value="Sec_Metab_Biosynth_SDR"/>
</dbReference>
<dbReference type="FunFam" id="3.40.50.720:FF:000084">
    <property type="entry name" value="Short-chain dehydrogenase reductase"/>
    <property type="match status" value="1"/>
</dbReference>
<organism evidence="4 5">
    <name type="scientific">SAR86 cluster bacterium</name>
    <dbReference type="NCBI Taxonomy" id="2030880"/>
    <lineage>
        <taxon>Bacteria</taxon>
        <taxon>Pseudomonadati</taxon>
        <taxon>Pseudomonadota</taxon>
        <taxon>Gammaproteobacteria</taxon>
        <taxon>SAR86 cluster</taxon>
    </lineage>
</organism>
<comment type="similarity">
    <text evidence="1">Belongs to the short-chain dehydrogenases/reductases (SDR) family.</text>
</comment>
<comment type="caution">
    <text evidence="4">The sequence shown here is derived from an EMBL/GenBank/DDBJ whole genome shotgun (WGS) entry which is preliminary data.</text>
</comment>
<keyword evidence="2" id="KW-0521">NADP</keyword>
<dbReference type="InterPro" id="IPR036291">
    <property type="entry name" value="NAD(P)-bd_dom_sf"/>
</dbReference>
<evidence type="ECO:0000256" key="1">
    <source>
        <dbReference type="ARBA" id="ARBA00006484"/>
    </source>
</evidence>
<protein>
    <submittedName>
        <fullName evidence="4">SDR family oxidoreductase</fullName>
    </submittedName>
</protein>
<dbReference type="Proteomes" id="UP000315782">
    <property type="component" value="Unassembled WGS sequence"/>
</dbReference>
<keyword evidence="3" id="KW-0560">Oxidoreductase</keyword>
<dbReference type="PANTHER" id="PTHR43618:SF8">
    <property type="entry name" value="7ALPHA-HYDROXYSTEROID DEHYDROGENASE"/>
    <property type="match status" value="1"/>
</dbReference>
<dbReference type="GO" id="GO:0005829">
    <property type="term" value="C:cytosol"/>
    <property type="evidence" value="ECO:0007669"/>
    <property type="project" value="TreeGrafter"/>
</dbReference>
<sequence length="265" mass="28225">MKINNLFSVEGKVAVVTGGSRGIGEMITSGLLANGAKVYISARKAPALIEKAKELSALYDAECIALPCDLSSLEGIESFTNILKEKEGKIDFLINNAGAAWGEPFENFSESGWDKVMDLNVKSIFFLTQKMTPLLKLNATEEDPSRVVNIGSIDGLNVPMFPTFSYSSSKAAVHHLTRVLAAQLVKENILVNAIAPGPYPSAMLGAAVNSDYTEIEKRNPRKRVGSAEDIAGLVIFLCSRAGAYTVGETITSDGGIVKTAGHNLG</sequence>
<evidence type="ECO:0000256" key="3">
    <source>
        <dbReference type="ARBA" id="ARBA00023002"/>
    </source>
</evidence>
<name>A0A520MG51_9GAMM</name>
<dbReference type="AlphaFoldDB" id="A0A520MG51"/>
<accession>A0A520MG51</accession>
<dbReference type="PANTHER" id="PTHR43618">
    <property type="entry name" value="7-ALPHA-HYDROXYSTEROID DEHYDROGENASE"/>
    <property type="match status" value="1"/>
</dbReference>
<dbReference type="GO" id="GO:0008709">
    <property type="term" value="F:cholate 7-alpha-dehydrogenase (NAD+) activity"/>
    <property type="evidence" value="ECO:0007669"/>
    <property type="project" value="TreeGrafter"/>
</dbReference>
<dbReference type="EMBL" id="SHBI01000022">
    <property type="protein sequence ID" value="RZO20177.1"/>
    <property type="molecule type" value="Genomic_DNA"/>
</dbReference>
<proteinExistence type="inferred from homology"/>
<dbReference type="PRINTS" id="PR00081">
    <property type="entry name" value="GDHRDH"/>
</dbReference>
<dbReference type="InterPro" id="IPR002347">
    <property type="entry name" value="SDR_fam"/>
</dbReference>
<dbReference type="PROSITE" id="PS00061">
    <property type="entry name" value="ADH_SHORT"/>
    <property type="match status" value="1"/>
</dbReference>
<gene>
    <name evidence="4" type="ORF">EVA96_03045</name>
</gene>